<proteinExistence type="predicted"/>
<dbReference type="EMBL" id="LJIJ01000185">
    <property type="protein sequence ID" value="ODN00822.1"/>
    <property type="molecule type" value="Genomic_DNA"/>
</dbReference>
<sequence length="154" mass="17352">MQGMMFSTLRPDDLDSPPRPIVEAVELGTHKKKNGAASSMYKLFLVQNHPAPRRSSYIIDVVQLEIFGCVQRVNHPEITRWKQIAQVDLRKKKGCMNQRCNDGSVRSSIKIAGFSSGFRYQIAIRGMDARGKRSLFSEPVYIVPKCSDADVSIH</sequence>
<accession>A0A1D2N6H0</accession>
<name>A0A1D2N6H0_ORCCI</name>
<organism evidence="1 2">
    <name type="scientific">Orchesella cincta</name>
    <name type="common">Springtail</name>
    <name type="synonym">Podura cincta</name>
    <dbReference type="NCBI Taxonomy" id="48709"/>
    <lineage>
        <taxon>Eukaryota</taxon>
        <taxon>Metazoa</taxon>
        <taxon>Ecdysozoa</taxon>
        <taxon>Arthropoda</taxon>
        <taxon>Hexapoda</taxon>
        <taxon>Collembola</taxon>
        <taxon>Entomobryomorpha</taxon>
        <taxon>Entomobryoidea</taxon>
        <taxon>Orchesellidae</taxon>
        <taxon>Orchesellinae</taxon>
        <taxon>Orchesella</taxon>
    </lineage>
</organism>
<protein>
    <submittedName>
        <fullName evidence="1">Uncharacterized protein</fullName>
    </submittedName>
</protein>
<dbReference type="AlphaFoldDB" id="A0A1D2N6H0"/>
<keyword evidence="2" id="KW-1185">Reference proteome</keyword>
<evidence type="ECO:0000313" key="2">
    <source>
        <dbReference type="Proteomes" id="UP000094527"/>
    </source>
</evidence>
<dbReference type="Proteomes" id="UP000094527">
    <property type="component" value="Unassembled WGS sequence"/>
</dbReference>
<gene>
    <name evidence="1" type="ORF">Ocin01_05872</name>
</gene>
<evidence type="ECO:0000313" key="1">
    <source>
        <dbReference type="EMBL" id="ODN00822.1"/>
    </source>
</evidence>
<comment type="caution">
    <text evidence="1">The sequence shown here is derived from an EMBL/GenBank/DDBJ whole genome shotgun (WGS) entry which is preliminary data.</text>
</comment>
<reference evidence="1 2" key="1">
    <citation type="journal article" date="2016" name="Genome Biol. Evol.">
        <title>Gene Family Evolution Reflects Adaptation to Soil Environmental Stressors in the Genome of the Collembolan Orchesella cincta.</title>
        <authorList>
            <person name="Faddeeva-Vakhrusheva A."/>
            <person name="Derks M.F."/>
            <person name="Anvar S.Y."/>
            <person name="Agamennone V."/>
            <person name="Suring W."/>
            <person name="Smit S."/>
            <person name="van Straalen N.M."/>
            <person name="Roelofs D."/>
        </authorList>
    </citation>
    <scope>NUCLEOTIDE SEQUENCE [LARGE SCALE GENOMIC DNA]</scope>
    <source>
        <tissue evidence="1">Mixed pool</tissue>
    </source>
</reference>